<dbReference type="InterPro" id="IPR001138">
    <property type="entry name" value="Zn2Cys6_DnaBD"/>
</dbReference>
<dbReference type="Gene3D" id="4.10.240.10">
    <property type="entry name" value="Zn(2)-C6 fungal-type DNA-binding domain"/>
    <property type="match status" value="1"/>
</dbReference>
<name>A0A7S4KRZ1_GUITH</name>
<dbReference type="EMBL" id="HBKN01021546">
    <property type="protein sequence ID" value="CAE2302810.1"/>
    <property type="molecule type" value="Transcribed_RNA"/>
</dbReference>
<reference evidence="2" key="1">
    <citation type="submission" date="2021-01" db="EMBL/GenBank/DDBJ databases">
        <authorList>
            <person name="Corre E."/>
            <person name="Pelletier E."/>
            <person name="Niang G."/>
            <person name="Scheremetjew M."/>
            <person name="Finn R."/>
            <person name="Kale V."/>
            <person name="Holt S."/>
            <person name="Cochrane G."/>
            <person name="Meng A."/>
            <person name="Brown T."/>
            <person name="Cohen L."/>
        </authorList>
    </citation>
    <scope>NUCLEOTIDE SEQUENCE</scope>
    <source>
        <strain evidence="2">CCMP 2712</strain>
    </source>
</reference>
<gene>
    <name evidence="2" type="ORF">GTHE00462_LOCUS16931</name>
</gene>
<proteinExistence type="predicted"/>
<sequence length="446" mass="50980">MESYHLSEGAVLAPHGEEDCAWADRAGCAERQGADIVVWGRPDSLDLVQRMNVKIAKEDRMLVKEKRRTGTRRVGRNSACRLCKLRKVKCDNVLPCTSCIFLGKEYECLMQNSLSSPPQQKPLLRTLESRFMAFDDEGNCNLALLQRSAKTLRINIGAIRRSWEHGYPLTTLLRIFKSIPGELQDAIEQGLQALKAIATIRAKSIGVGARSEDDEVDMRELEERIAMRFGVRHDRWLSLRIDRLTGCRKDCMFGSQMCHCLGLSPDEFVPQFLENRLESHTEFDFICLCLDILSNPRDRISERFWRISRKGPGDELVAGLVRVTIARDFDEHGCLTRITLYYDEVDEEDFSRCLARNPSMWPSLDPLAHELPSYQDLLTGFKKDLQFREKIAYIRKSNAGMKRLDQLTHKIRESFKPFLEASSALQGDGRAALSVGPFSYGYFERT</sequence>
<feature type="domain" description="Zn(2)-C6 fungal-type" evidence="1">
    <location>
        <begin position="79"/>
        <end position="110"/>
    </location>
</feature>
<protein>
    <recommendedName>
        <fullName evidence="1">Zn(2)-C6 fungal-type domain-containing protein</fullName>
    </recommendedName>
</protein>
<accession>A0A7S4KRZ1</accession>
<dbReference type="CDD" id="cd00067">
    <property type="entry name" value="GAL4"/>
    <property type="match status" value="1"/>
</dbReference>
<dbReference type="SMART" id="SM00066">
    <property type="entry name" value="GAL4"/>
    <property type="match status" value="1"/>
</dbReference>
<dbReference type="GO" id="GO:0008270">
    <property type="term" value="F:zinc ion binding"/>
    <property type="evidence" value="ECO:0007669"/>
    <property type="project" value="InterPro"/>
</dbReference>
<evidence type="ECO:0000313" key="2">
    <source>
        <dbReference type="EMBL" id="CAE2302810.1"/>
    </source>
</evidence>
<dbReference type="SUPFAM" id="SSF57701">
    <property type="entry name" value="Zn2/Cys6 DNA-binding domain"/>
    <property type="match status" value="1"/>
</dbReference>
<dbReference type="GO" id="GO:0000981">
    <property type="term" value="F:DNA-binding transcription factor activity, RNA polymerase II-specific"/>
    <property type="evidence" value="ECO:0007669"/>
    <property type="project" value="InterPro"/>
</dbReference>
<dbReference type="Pfam" id="PF00172">
    <property type="entry name" value="Zn_clus"/>
    <property type="match status" value="1"/>
</dbReference>
<dbReference type="AlphaFoldDB" id="A0A7S4KRZ1"/>
<evidence type="ECO:0000259" key="1">
    <source>
        <dbReference type="PROSITE" id="PS50048"/>
    </source>
</evidence>
<dbReference type="InterPro" id="IPR036864">
    <property type="entry name" value="Zn2-C6_fun-type_DNA-bd_sf"/>
</dbReference>
<organism evidence="2">
    <name type="scientific">Guillardia theta</name>
    <name type="common">Cryptophyte</name>
    <name type="synonym">Cryptomonas phi</name>
    <dbReference type="NCBI Taxonomy" id="55529"/>
    <lineage>
        <taxon>Eukaryota</taxon>
        <taxon>Cryptophyceae</taxon>
        <taxon>Pyrenomonadales</taxon>
        <taxon>Geminigeraceae</taxon>
        <taxon>Guillardia</taxon>
    </lineage>
</organism>
<dbReference type="PROSITE" id="PS00463">
    <property type="entry name" value="ZN2_CY6_FUNGAL_1"/>
    <property type="match status" value="1"/>
</dbReference>
<dbReference type="PROSITE" id="PS50048">
    <property type="entry name" value="ZN2_CY6_FUNGAL_2"/>
    <property type="match status" value="1"/>
</dbReference>